<proteinExistence type="predicted"/>
<comment type="caution">
    <text evidence="2">The sequence shown here is derived from an EMBL/GenBank/DDBJ whole genome shotgun (WGS) entry which is preliminary data.</text>
</comment>
<feature type="chain" id="PRO_5034662221" evidence="1">
    <location>
        <begin position="22"/>
        <end position="175"/>
    </location>
</feature>
<evidence type="ECO:0000256" key="1">
    <source>
        <dbReference type="SAM" id="SignalP"/>
    </source>
</evidence>
<dbReference type="Proteomes" id="UP000536275">
    <property type="component" value="Unassembled WGS sequence"/>
</dbReference>
<gene>
    <name evidence="2" type="ORF">FOB64_001083</name>
</gene>
<sequence length="175" mass="18666">MKFYKIASFAFLALLSQAAVAQYDLETKKDVVAANADGTVGFNLVGKREVSEGEISKRFAELLLIPVILVAIKHALPEIIKIASALLEHLPDSGSVSVNATLLAEISAAITTVQQQQGQQQSQKVKRDTIGDIVNEIIAEGEVLVPEVVAFLERVLPEVVDALLRLAPALLGGLA</sequence>
<accession>A0A8H6F6B1</accession>
<dbReference type="EMBL" id="JABWAD010000016">
    <property type="protein sequence ID" value="KAF6071336.1"/>
    <property type="molecule type" value="Genomic_DNA"/>
</dbReference>
<name>A0A8H6F6B1_CANAX</name>
<keyword evidence="1" id="KW-0732">Signal</keyword>
<dbReference type="AlphaFoldDB" id="A0A8H6F6B1"/>
<evidence type="ECO:0000313" key="2">
    <source>
        <dbReference type="EMBL" id="KAF6071336.1"/>
    </source>
</evidence>
<evidence type="ECO:0000313" key="3">
    <source>
        <dbReference type="Proteomes" id="UP000536275"/>
    </source>
</evidence>
<organism evidence="2 3">
    <name type="scientific">Candida albicans</name>
    <name type="common">Yeast</name>
    <dbReference type="NCBI Taxonomy" id="5476"/>
    <lineage>
        <taxon>Eukaryota</taxon>
        <taxon>Fungi</taxon>
        <taxon>Dikarya</taxon>
        <taxon>Ascomycota</taxon>
        <taxon>Saccharomycotina</taxon>
        <taxon>Pichiomycetes</taxon>
        <taxon>Debaryomycetaceae</taxon>
        <taxon>Candida/Lodderomyces clade</taxon>
        <taxon>Candida</taxon>
    </lineage>
</organism>
<feature type="signal peptide" evidence="1">
    <location>
        <begin position="1"/>
        <end position="21"/>
    </location>
</feature>
<reference evidence="2 3" key="1">
    <citation type="submission" date="2020-03" db="EMBL/GenBank/DDBJ databases">
        <title>FDA dAtabase for Regulatory Grade micrObial Sequences (FDA-ARGOS): Supporting development and validation of Infectious Disease Dx tests.</title>
        <authorList>
            <person name="Campos J."/>
            <person name="Goldberg B."/>
            <person name="Tallon L."/>
            <person name="Sadzewicz L."/>
            <person name="Vavikolanu K."/>
            <person name="Mehta A."/>
            <person name="Aluvathingal J."/>
            <person name="Nadendla S."/>
            <person name="Nandy P."/>
            <person name="Geyer C."/>
            <person name="Yan Y."/>
            <person name="Sichtig H."/>
        </authorList>
    </citation>
    <scope>NUCLEOTIDE SEQUENCE [LARGE SCALE GENOMIC DNA]</scope>
    <source>
        <strain evidence="2 3">FDAARGOS_656</strain>
    </source>
</reference>
<protein>
    <submittedName>
        <fullName evidence="2">Uncharacterized protein</fullName>
    </submittedName>
</protein>